<protein>
    <submittedName>
        <fullName evidence="1">Uncharacterized protein</fullName>
    </submittedName>
</protein>
<dbReference type="AlphaFoldDB" id="A0A9P6ND06"/>
<sequence length="116" mass="13085">MGENSTTVTAAELQQKLSAFQLDEILSCTKVEPASSLARFTDVELDDLDGQIEMKLAELKKLSLFSQSQGTTQSNWLLRQECAPETDTTVKRRWLVARNIENDVELSIDLDELDHK</sequence>
<dbReference type="Proteomes" id="UP000886653">
    <property type="component" value="Unassembled WGS sequence"/>
</dbReference>
<dbReference type="EMBL" id="MU167385">
    <property type="protein sequence ID" value="KAG0141466.1"/>
    <property type="molecule type" value="Genomic_DNA"/>
</dbReference>
<dbReference type="OrthoDB" id="2502944at2759"/>
<accession>A0A9P6ND06</accession>
<gene>
    <name evidence="1" type="ORF">CROQUDRAFT_674096</name>
</gene>
<evidence type="ECO:0000313" key="2">
    <source>
        <dbReference type="Proteomes" id="UP000886653"/>
    </source>
</evidence>
<proteinExistence type="predicted"/>
<evidence type="ECO:0000313" key="1">
    <source>
        <dbReference type="EMBL" id="KAG0141466.1"/>
    </source>
</evidence>
<name>A0A9P6ND06_9BASI</name>
<keyword evidence="2" id="KW-1185">Reference proteome</keyword>
<comment type="caution">
    <text evidence="1">The sequence shown here is derived from an EMBL/GenBank/DDBJ whole genome shotgun (WGS) entry which is preliminary data.</text>
</comment>
<organism evidence="1 2">
    <name type="scientific">Cronartium quercuum f. sp. fusiforme G11</name>
    <dbReference type="NCBI Taxonomy" id="708437"/>
    <lineage>
        <taxon>Eukaryota</taxon>
        <taxon>Fungi</taxon>
        <taxon>Dikarya</taxon>
        <taxon>Basidiomycota</taxon>
        <taxon>Pucciniomycotina</taxon>
        <taxon>Pucciniomycetes</taxon>
        <taxon>Pucciniales</taxon>
        <taxon>Coleosporiaceae</taxon>
        <taxon>Cronartium</taxon>
    </lineage>
</organism>
<reference evidence="1" key="1">
    <citation type="submission" date="2013-11" db="EMBL/GenBank/DDBJ databases">
        <title>Genome sequence of the fusiform rust pathogen reveals effectors for host alternation and coevolution with pine.</title>
        <authorList>
            <consortium name="DOE Joint Genome Institute"/>
            <person name="Smith K."/>
            <person name="Pendleton A."/>
            <person name="Kubisiak T."/>
            <person name="Anderson C."/>
            <person name="Salamov A."/>
            <person name="Aerts A."/>
            <person name="Riley R."/>
            <person name="Clum A."/>
            <person name="Lindquist E."/>
            <person name="Ence D."/>
            <person name="Campbell M."/>
            <person name="Kronenberg Z."/>
            <person name="Feau N."/>
            <person name="Dhillon B."/>
            <person name="Hamelin R."/>
            <person name="Burleigh J."/>
            <person name="Smith J."/>
            <person name="Yandell M."/>
            <person name="Nelson C."/>
            <person name="Grigoriev I."/>
            <person name="Davis J."/>
        </authorList>
    </citation>
    <scope>NUCLEOTIDE SEQUENCE</scope>
    <source>
        <strain evidence="1">G11</strain>
    </source>
</reference>